<evidence type="ECO:0000313" key="2">
    <source>
        <dbReference type="Proteomes" id="UP001054945"/>
    </source>
</evidence>
<name>A0AAV4PWS5_CAEEX</name>
<dbReference type="EMBL" id="BPLR01005344">
    <property type="protein sequence ID" value="GIY01590.1"/>
    <property type="molecule type" value="Genomic_DNA"/>
</dbReference>
<proteinExistence type="predicted"/>
<dbReference type="Proteomes" id="UP001054945">
    <property type="component" value="Unassembled WGS sequence"/>
</dbReference>
<dbReference type="AlphaFoldDB" id="A0AAV4PWS5"/>
<organism evidence="1 2">
    <name type="scientific">Caerostris extrusa</name>
    <name type="common">Bark spider</name>
    <name type="synonym">Caerostris bankana</name>
    <dbReference type="NCBI Taxonomy" id="172846"/>
    <lineage>
        <taxon>Eukaryota</taxon>
        <taxon>Metazoa</taxon>
        <taxon>Ecdysozoa</taxon>
        <taxon>Arthropoda</taxon>
        <taxon>Chelicerata</taxon>
        <taxon>Arachnida</taxon>
        <taxon>Araneae</taxon>
        <taxon>Araneomorphae</taxon>
        <taxon>Entelegynae</taxon>
        <taxon>Araneoidea</taxon>
        <taxon>Araneidae</taxon>
        <taxon>Caerostris</taxon>
    </lineage>
</organism>
<comment type="caution">
    <text evidence="1">The sequence shown here is derived from an EMBL/GenBank/DDBJ whole genome shotgun (WGS) entry which is preliminary data.</text>
</comment>
<protein>
    <submittedName>
        <fullName evidence="1">Uncharacterized protein</fullName>
    </submittedName>
</protein>
<evidence type="ECO:0000313" key="1">
    <source>
        <dbReference type="EMBL" id="GIY01590.1"/>
    </source>
</evidence>
<reference evidence="1 2" key="1">
    <citation type="submission" date="2021-06" db="EMBL/GenBank/DDBJ databases">
        <title>Caerostris extrusa draft genome.</title>
        <authorList>
            <person name="Kono N."/>
            <person name="Arakawa K."/>
        </authorList>
    </citation>
    <scope>NUCLEOTIDE SEQUENCE [LARGE SCALE GENOMIC DNA]</scope>
</reference>
<sequence>MWVEPVTHSSKDLNLKIGPVKLRKDLGEPQVHYHAIIFNLCILNECDEFCSSNVSKRVNNTPQQWFAKSSWNTVDNTLTIEECDEHRFDL</sequence>
<gene>
    <name evidence="1" type="ORF">CEXT_662081</name>
</gene>
<keyword evidence="2" id="KW-1185">Reference proteome</keyword>
<accession>A0AAV4PWS5</accession>